<evidence type="ECO:0000313" key="8">
    <source>
        <dbReference type="Proteomes" id="UP000190787"/>
    </source>
</evidence>
<dbReference type="EMBL" id="MPZV01000002">
    <property type="protein sequence ID" value="OOY23906.1"/>
    <property type="molecule type" value="Genomic_DNA"/>
</dbReference>
<dbReference type="InterPro" id="IPR007627">
    <property type="entry name" value="RNA_pol_sigma70_r2"/>
</dbReference>
<keyword evidence="8" id="KW-1185">Reference proteome</keyword>
<evidence type="ECO:0000256" key="2">
    <source>
        <dbReference type="ARBA" id="ARBA00023015"/>
    </source>
</evidence>
<evidence type="ECO:0000313" key="7">
    <source>
        <dbReference type="EMBL" id="OOY23906.1"/>
    </source>
</evidence>
<evidence type="ECO:0000256" key="3">
    <source>
        <dbReference type="ARBA" id="ARBA00023082"/>
    </source>
</evidence>
<dbReference type="InterPro" id="IPR013249">
    <property type="entry name" value="RNA_pol_sigma70_r4_t2"/>
</dbReference>
<name>A0ABX3MW36_9RHOB</name>
<organism evidence="7 8">
    <name type="scientific">Thioclava sediminum</name>
    <dbReference type="NCBI Taxonomy" id="1915319"/>
    <lineage>
        <taxon>Bacteria</taxon>
        <taxon>Pseudomonadati</taxon>
        <taxon>Pseudomonadota</taxon>
        <taxon>Alphaproteobacteria</taxon>
        <taxon>Rhodobacterales</taxon>
        <taxon>Paracoccaceae</taxon>
        <taxon>Thioclava</taxon>
    </lineage>
</organism>
<comment type="similarity">
    <text evidence="1">Belongs to the sigma-70 factor family. ECF subfamily.</text>
</comment>
<dbReference type="InterPro" id="IPR039425">
    <property type="entry name" value="RNA_pol_sigma-70-like"/>
</dbReference>
<feature type="domain" description="RNA polymerase sigma-70 region 2" evidence="5">
    <location>
        <begin position="32"/>
        <end position="95"/>
    </location>
</feature>
<reference evidence="7 8" key="1">
    <citation type="submission" date="2016-11" db="EMBL/GenBank/DDBJ databases">
        <title>A multilocus sequence analysis scheme for characterization of bacteria in the genus Thioclava.</title>
        <authorList>
            <person name="Liu Y."/>
            <person name="Shao Z."/>
        </authorList>
    </citation>
    <scope>NUCLEOTIDE SEQUENCE [LARGE SCALE GENOMIC DNA]</scope>
    <source>
        <strain evidence="7 8">TAW-CT134</strain>
    </source>
</reference>
<dbReference type="InterPro" id="IPR014284">
    <property type="entry name" value="RNA_pol_sigma-70_dom"/>
</dbReference>
<evidence type="ECO:0000256" key="4">
    <source>
        <dbReference type="ARBA" id="ARBA00023163"/>
    </source>
</evidence>
<keyword evidence="4" id="KW-0804">Transcription</keyword>
<keyword evidence="3" id="KW-0731">Sigma factor</keyword>
<accession>A0ABX3MW36</accession>
<dbReference type="PANTHER" id="PTHR43133">
    <property type="entry name" value="RNA POLYMERASE ECF-TYPE SIGMA FACTO"/>
    <property type="match status" value="1"/>
</dbReference>
<dbReference type="RefSeq" id="WP_078520217.1">
    <property type="nucleotide sequence ID" value="NZ_MPZV01000002.1"/>
</dbReference>
<dbReference type="SUPFAM" id="SSF88659">
    <property type="entry name" value="Sigma3 and sigma4 domains of RNA polymerase sigma factors"/>
    <property type="match status" value="1"/>
</dbReference>
<dbReference type="PANTHER" id="PTHR43133:SF62">
    <property type="entry name" value="RNA POLYMERASE SIGMA FACTOR SIGZ"/>
    <property type="match status" value="1"/>
</dbReference>
<dbReference type="Proteomes" id="UP000190787">
    <property type="component" value="Unassembled WGS sequence"/>
</dbReference>
<dbReference type="InterPro" id="IPR013325">
    <property type="entry name" value="RNA_pol_sigma_r2"/>
</dbReference>
<evidence type="ECO:0000256" key="1">
    <source>
        <dbReference type="ARBA" id="ARBA00010641"/>
    </source>
</evidence>
<dbReference type="InterPro" id="IPR036388">
    <property type="entry name" value="WH-like_DNA-bd_sf"/>
</dbReference>
<keyword evidence="2" id="KW-0805">Transcription regulation</keyword>
<dbReference type="InterPro" id="IPR013324">
    <property type="entry name" value="RNA_pol_sigma_r3/r4-like"/>
</dbReference>
<dbReference type="Pfam" id="PF08281">
    <property type="entry name" value="Sigma70_r4_2"/>
    <property type="match status" value="1"/>
</dbReference>
<comment type="caution">
    <text evidence="7">The sequence shown here is derived from an EMBL/GenBank/DDBJ whole genome shotgun (WGS) entry which is preliminary data.</text>
</comment>
<dbReference type="CDD" id="cd06171">
    <property type="entry name" value="Sigma70_r4"/>
    <property type="match status" value="1"/>
</dbReference>
<evidence type="ECO:0000259" key="5">
    <source>
        <dbReference type="Pfam" id="PF04542"/>
    </source>
</evidence>
<evidence type="ECO:0000259" key="6">
    <source>
        <dbReference type="Pfam" id="PF08281"/>
    </source>
</evidence>
<gene>
    <name evidence="7" type="ORF">BMI91_07390</name>
</gene>
<dbReference type="Pfam" id="PF04542">
    <property type="entry name" value="Sigma70_r2"/>
    <property type="match status" value="1"/>
</dbReference>
<dbReference type="NCBIfam" id="TIGR02937">
    <property type="entry name" value="sigma70-ECF"/>
    <property type="match status" value="1"/>
</dbReference>
<proteinExistence type="inferred from homology"/>
<dbReference type="Gene3D" id="1.10.10.10">
    <property type="entry name" value="Winged helix-like DNA-binding domain superfamily/Winged helix DNA-binding domain"/>
    <property type="match status" value="1"/>
</dbReference>
<dbReference type="Gene3D" id="1.10.1740.10">
    <property type="match status" value="1"/>
</dbReference>
<protein>
    <submittedName>
        <fullName evidence="7">RNA polymerase subunit sigma</fullName>
    </submittedName>
</protein>
<sequence>MTKAESCPVAQALHDCAEGDAGALERLVALEGGRMLGVAKRILGRTDLAEEALQEALVRIWRKAGQFSGNPGSAKGWVYTVLRSRCLNILRDGKRLSLLSPEELGALQDAREQSVPEEGWQMLAGSSRLRDCLEALDPASRHSILLAHVGGFSHGEIAARQSVPLGTAKSWIRRGLASLRECLS</sequence>
<dbReference type="SUPFAM" id="SSF88946">
    <property type="entry name" value="Sigma2 domain of RNA polymerase sigma factors"/>
    <property type="match status" value="1"/>
</dbReference>
<feature type="domain" description="RNA polymerase sigma factor 70 region 4 type 2" evidence="6">
    <location>
        <begin position="128"/>
        <end position="179"/>
    </location>
</feature>